<dbReference type="Proteomes" id="UP000663879">
    <property type="component" value="Unassembled WGS sequence"/>
</dbReference>
<sequence length="522" mass="59571">MYRFKFNHSWTINPSTVNPESDDHFNRHLETITFLDQEEINSIKPVDNEEKDEDDDQNVDDEPKVFQDEEVLDEINEPIFLKKNESFTIGKFTSVIPTPLAYSRSSSLTSLNSFDVESIHSTIESEYSHLPKNNDDKSRLDLDDDLEDFPDSTVALVNLQLENKNKSLSMSDNIESVMSNLSLNECNNPLTKTIPKFLQNKSPSAFIQYGFLKNLNTKSLNSPRFLTTCNSYQRNSNDNFSKVSSIDKSPQDAKYSLTSLKGDKNTLSYQKLNSALDYNPKIKILLEKLNIPVVNFNSQNIFSESNDKKDDAKCINKTDLSCILLEEKLQEEKNNSVDTECLYSDYDLENFINENFVPTIRQVKDVKSTPKRVTPRSSDINLNKPKSNICDQKNKKCGNNSKNSPLTKRKPNDDLISPTIFSLSRPIVNMTKTAQLRASKVNKQILNSRATKNSGTNNQQNDEKIKTKSNSIYQSKGNQIYSRQITIDDKLKTEDIVTIKESMVFKNNPNISKVKQVVRIAK</sequence>
<reference evidence="2" key="1">
    <citation type="submission" date="2021-02" db="EMBL/GenBank/DDBJ databases">
        <authorList>
            <person name="Nowell W R."/>
        </authorList>
    </citation>
    <scope>NUCLEOTIDE SEQUENCE</scope>
    <source>
        <strain evidence="2">Ploen Becks lab</strain>
    </source>
</reference>
<evidence type="ECO:0000313" key="3">
    <source>
        <dbReference type="Proteomes" id="UP000663879"/>
    </source>
</evidence>
<dbReference type="EMBL" id="CAJNOC010001153">
    <property type="protein sequence ID" value="CAF0839981.1"/>
    <property type="molecule type" value="Genomic_DNA"/>
</dbReference>
<feature type="compositionally biased region" description="Polar residues" evidence="1">
    <location>
        <begin position="446"/>
        <end position="460"/>
    </location>
</feature>
<feature type="region of interest" description="Disordered" evidence="1">
    <location>
        <begin position="367"/>
        <end position="413"/>
    </location>
</feature>
<dbReference type="AlphaFoldDB" id="A0A813VN95"/>
<accession>A0A813VN95</accession>
<feature type="compositionally biased region" description="Acidic residues" evidence="1">
    <location>
        <begin position="49"/>
        <end position="60"/>
    </location>
</feature>
<keyword evidence="3" id="KW-1185">Reference proteome</keyword>
<comment type="caution">
    <text evidence="2">The sequence shown here is derived from an EMBL/GenBank/DDBJ whole genome shotgun (WGS) entry which is preliminary data.</text>
</comment>
<proteinExistence type="predicted"/>
<evidence type="ECO:0000256" key="1">
    <source>
        <dbReference type="SAM" id="MobiDB-lite"/>
    </source>
</evidence>
<feature type="region of interest" description="Disordered" evidence="1">
    <location>
        <begin position="41"/>
        <end position="63"/>
    </location>
</feature>
<protein>
    <submittedName>
        <fullName evidence="2">Uncharacterized protein</fullName>
    </submittedName>
</protein>
<feature type="region of interest" description="Disordered" evidence="1">
    <location>
        <begin position="446"/>
        <end position="470"/>
    </location>
</feature>
<organism evidence="2 3">
    <name type="scientific">Brachionus calyciflorus</name>
    <dbReference type="NCBI Taxonomy" id="104777"/>
    <lineage>
        <taxon>Eukaryota</taxon>
        <taxon>Metazoa</taxon>
        <taxon>Spiralia</taxon>
        <taxon>Gnathifera</taxon>
        <taxon>Rotifera</taxon>
        <taxon>Eurotatoria</taxon>
        <taxon>Monogononta</taxon>
        <taxon>Pseudotrocha</taxon>
        <taxon>Ploima</taxon>
        <taxon>Brachionidae</taxon>
        <taxon>Brachionus</taxon>
    </lineage>
</organism>
<feature type="compositionally biased region" description="Polar residues" evidence="1">
    <location>
        <begin position="375"/>
        <end position="391"/>
    </location>
</feature>
<evidence type="ECO:0000313" key="2">
    <source>
        <dbReference type="EMBL" id="CAF0839981.1"/>
    </source>
</evidence>
<gene>
    <name evidence="2" type="ORF">OXX778_LOCUS8402</name>
</gene>
<name>A0A813VN95_9BILA</name>